<dbReference type="GO" id="GO:0070273">
    <property type="term" value="F:phosphatidylinositol-4-phosphate binding"/>
    <property type="evidence" value="ECO:0007669"/>
    <property type="project" value="InterPro"/>
</dbReference>
<keyword evidence="2" id="KW-0333">Golgi apparatus</keyword>
<reference evidence="5 6" key="1">
    <citation type="submission" date="2016-12" db="EMBL/GenBank/DDBJ databases">
        <title>The new phylogeny of genus Mycobacterium.</title>
        <authorList>
            <person name="Tortoli E."/>
            <person name="Trovato A."/>
            <person name="Cirillo D.M."/>
        </authorList>
    </citation>
    <scope>NUCLEOTIDE SEQUENCE [LARGE SCALE GENOMIC DNA]</scope>
    <source>
        <strain evidence="5 6">DSM 45130</strain>
    </source>
</reference>
<dbReference type="Gene3D" id="1.10.3630.10">
    <property type="entry name" value="yeast vps74-n-term truncation variant domain like"/>
    <property type="match status" value="1"/>
</dbReference>
<comment type="caution">
    <text evidence="5">The sequence shown here is derived from an EMBL/GenBank/DDBJ whole genome shotgun (WGS) entry which is preliminary data.</text>
</comment>
<dbReference type="EMBL" id="MVHS01000005">
    <property type="protein sequence ID" value="ORA73047.1"/>
    <property type="molecule type" value="Genomic_DNA"/>
</dbReference>
<protein>
    <submittedName>
        <fullName evidence="5">Uncharacterized protein</fullName>
    </submittedName>
</protein>
<dbReference type="Proteomes" id="UP000192801">
    <property type="component" value="Unassembled WGS sequence"/>
</dbReference>
<evidence type="ECO:0000256" key="2">
    <source>
        <dbReference type="ARBA" id="ARBA00023034"/>
    </source>
</evidence>
<dbReference type="GO" id="GO:0005737">
    <property type="term" value="C:cytoplasm"/>
    <property type="evidence" value="ECO:0007669"/>
    <property type="project" value="UniProtKB-ARBA"/>
</dbReference>
<accession>A0A1X0DL44</accession>
<evidence type="ECO:0000256" key="1">
    <source>
        <dbReference type="ARBA" id="ARBA00004255"/>
    </source>
</evidence>
<evidence type="ECO:0000256" key="3">
    <source>
        <dbReference type="ARBA" id="ARBA00023121"/>
    </source>
</evidence>
<proteinExistence type="predicted"/>
<comment type="subcellular location">
    <subcellularLocation>
        <location evidence="1">Golgi apparatus membrane</location>
        <topology evidence="1">Peripheral membrane protein</topology>
        <orientation evidence="1">Cytoplasmic side</orientation>
    </subcellularLocation>
</comment>
<dbReference type="STRING" id="444597.BST26_03145"/>
<keyword evidence="6" id="KW-1185">Reference proteome</keyword>
<name>A0A1X0DL44_9MYCO</name>
<dbReference type="OrthoDB" id="4752126at2"/>
<sequence length="240" mass="25441">MSTIAGALMQVLLDNASAQPLLDVTRRRRMLAAATLLDLALACRLRPATPEDPVPEDTLVVLAGPSLSEDPVLGPALDLLARRPLTAPAAVGRLARRTEARLLTALRDSGQVTPMRLAPSPSSPAVISGRRPRRSDRRAWLLTDRTQAAAVRAELLAVLVDGAPVRPPVAGLISVLHAGDSVRELLSLDPRAWPRVLDVSAEIAAGSWLLNRSDDNEPDDEPTLAEVNLAVTSALVCAAI</sequence>
<keyword evidence="3" id="KW-0446">Lipid-binding</keyword>
<evidence type="ECO:0000313" key="6">
    <source>
        <dbReference type="Proteomes" id="UP000192801"/>
    </source>
</evidence>
<dbReference type="GO" id="GO:0012505">
    <property type="term" value="C:endomembrane system"/>
    <property type="evidence" value="ECO:0007669"/>
    <property type="project" value="UniProtKB-ARBA"/>
</dbReference>
<dbReference type="InterPro" id="IPR008628">
    <property type="entry name" value="GPP34-like"/>
</dbReference>
<evidence type="ECO:0000256" key="4">
    <source>
        <dbReference type="ARBA" id="ARBA00023136"/>
    </source>
</evidence>
<dbReference type="RefSeq" id="WP_083029315.1">
    <property type="nucleotide sequence ID" value="NZ_AP022618.1"/>
</dbReference>
<dbReference type="AlphaFoldDB" id="A0A1X0DL44"/>
<organism evidence="5 6">
    <name type="scientific">Mycolicibacterium insubricum</name>
    <dbReference type="NCBI Taxonomy" id="444597"/>
    <lineage>
        <taxon>Bacteria</taxon>
        <taxon>Bacillati</taxon>
        <taxon>Actinomycetota</taxon>
        <taxon>Actinomycetes</taxon>
        <taxon>Mycobacteriales</taxon>
        <taxon>Mycobacteriaceae</taxon>
        <taxon>Mycolicibacterium</taxon>
    </lineage>
</organism>
<gene>
    <name evidence="5" type="ORF">BST26_03145</name>
</gene>
<dbReference type="Pfam" id="PF05719">
    <property type="entry name" value="GPP34"/>
    <property type="match status" value="1"/>
</dbReference>
<dbReference type="InterPro" id="IPR038261">
    <property type="entry name" value="GPP34-like_sf"/>
</dbReference>
<evidence type="ECO:0000313" key="5">
    <source>
        <dbReference type="EMBL" id="ORA73047.1"/>
    </source>
</evidence>
<keyword evidence="4" id="KW-0472">Membrane</keyword>